<name>A0A0A9ETP9_ARUDO</name>
<evidence type="ECO:0000313" key="1">
    <source>
        <dbReference type="EMBL" id="JAE03472.1"/>
    </source>
</evidence>
<reference evidence="1" key="1">
    <citation type="submission" date="2014-09" db="EMBL/GenBank/DDBJ databases">
        <authorList>
            <person name="Magalhaes I.L.F."/>
            <person name="Oliveira U."/>
            <person name="Santos F.R."/>
            <person name="Vidigal T.H.D.A."/>
            <person name="Brescovit A.D."/>
            <person name="Santos A.J."/>
        </authorList>
    </citation>
    <scope>NUCLEOTIDE SEQUENCE</scope>
    <source>
        <tissue evidence="1">Shoot tissue taken approximately 20 cm above the soil surface</tissue>
    </source>
</reference>
<protein>
    <submittedName>
        <fullName evidence="1">Uncharacterized protein</fullName>
    </submittedName>
</protein>
<proteinExistence type="predicted"/>
<organism evidence="1">
    <name type="scientific">Arundo donax</name>
    <name type="common">Giant reed</name>
    <name type="synonym">Donax arundinaceus</name>
    <dbReference type="NCBI Taxonomy" id="35708"/>
    <lineage>
        <taxon>Eukaryota</taxon>
        <taxon>Viridiplantae</taxon>
        <taxon>Streptophyta</taxon>
        <taxon>Embryophyta</taxon>
        <taxon>Tracheophyta</taxon>
        <taxon>Spermatophyta</taxon>
        <taxon>Magnoliopsida</taxon>
        <taxon>Liliopsida</taxon>
        <taxon>Poales</taxon>
        <taxon>Poaceae</taxon>
        <taxon>PACMAD clade</taxon>
        <taxon>Arundinoideae</taxon>
        <taxon>Arundineae</taxon>
        <taxon>Arundo</taxon>
    </lineage>
</organism>
<reference evidence="1" key="2">
    <citation type="journal article" date="2015" name="Data Brief">
        <title>Shoot transcriptome of the giant reed, Arundo donax.</title>
        <authorList>
            <person name="Barrero R.A."/>
            <person name="Guerrero F.D."/>
            <person name="Moolhuijzen P."/>
            <person name="Goolsby J.A."/>
            <person name="Tidwell J."/>
            <person name="Bellgard S.E."/>
            <person name="Bellgard M.I."/>
        </authorList>
    </citation>
    <scope>NUCLEOTIDE SEQUENCE</scope>
    <source>
        <tissue evidence="1">Shoot tissue taken approximately 20 cm above the soil surface</tissue>
    </source>
</reference>
<accession>A0A0A9ETP9</accession>
<dbReference type="EMBL" id="GBRH01194424">
    <property type="protein sequence ID" value="JAE03472.1"/>
    <property type="molecule type" value="Transcribed_RNA"/>
</dbReference>
<sequence>MSCTTTTPARTPRRHWG</sequence>
<dbReference type="AlphaFoldDB" id="A0A0A9ETP9"/>